<keyword evidence="2" id="KW-0732">Signal</keyword>
<evidence type="ECO:0000256" key="1">
    <source>
        <dbReference type="SAM" id="MobiDB-lite"/>
    </source>
</evidence>
<dbReference type="Gene3D" id="3.10.450.50">
    <property type="match status" value="2"/>
</dbReference>
<sequence length="315" mass="33224">MKNYLTIGAMAALLMPTAAQAQTKPVRQVVAAETAFAAQASQTSTEAALLANSAPNSLASDNGKLANAQNVWRSRPSKPGRKMTWYPVLADAAQSGDLGYTTGPWTQFQNGRPDLAGEYVTVWRKQLDGKWKFAVNMTIERIGSAPAPFAEVPQPKLLPAVPVPSTAPSNVVLDVDSKFAAAELMKPGATYQQSLSSEARLYRPGLSMMLGAAAVANMKNLDGGYLFVANTGYLAAAGDLGYVVGTLHRPASGKHPEENGTYLRIWRREADAGWRIVLEMFNLAAQPTATADAPAGAPATPAPGATGQLPTKVGQ</sequence>
<feature type="chain" id="PRO_5045560734" evidence="2">
    <location>
        <begin position="22"/>
        <end position="315"/>
    </location>
</feature>
<dbReference type="EMBL" id="JAGETZ010000005">
    <property type="protein sequence ID" value="MBO2010021.1"/>
    <property type="molecule type" value="Genomic_DNA"/>
</dbReference>
<dbReference type="SUPFAM" id="SSF54427">
    <property type="entry name" value="NTF2-like"/>
    <property type="match status" value="2"/>
</dbReference>
<comment type="caution">
    <text evidence="3">The sequence shown here is derived from an EMBL/GenBank/DDBJ whole genome shotgun (WGS) entry which is preliminary data.</text>
</comment>
<keyword evidence="4" id="KW-1185">Reference proteome</keyword>
<protein>
    <submittedName>
        <fullName evidence="3">Nuclear transport factor 2 family protein</fullName>
    </submittedName>
</protein>
<name>A0ABS3QFL5_9BACT</name>
<gene>
    <name evidence="3" type="ORF">J4E00_13240</name>
</gene>
<accession>A0ABS3QFL5</accession>
<dbReference type="RefSeq" id="WP_208175656.1">
    <property type="nucleotide sequence ID" value="NZ_JAGETZ010000005.1"/>
</dbReference>
<organism evidence="3 4">
    <name type="scientific">Hymenobacter negativus</name>
    <dbReference type="NCBI Taxonomy" id="2795026"/>
    <lineage>
        <taxon>Bacteria</taxon>
        <taxon>Pseudomonadati</taxon>
        <taxon>Bacteroidota</taxon>
        <taxon>Cytophagia</taxon>
        <taxon>Cytophagales</taxon>
        <taxon>Hymenobacteraceae</taxon>
        <taxon>Hymenobacter</taxon>
    </lineage>
</organism>
<dbReference type="Proteomes" id="UP000664369">
    <property type="component" value="Unassembled WGS sequence"/>
</dbReference>
<evidence type="ECO:0000313" key="4">
    <source>
        <dbReference type="Proteomes" id="UP000664369"/>
    </source>
</evidence>
<proteinExistence type="predicted"/>
<evidence type="ECO:0000256" key="2">
    <source>
        <dbReference type="SAM" id="SignalP"/>
    </source>
</evidence>
<dbReference type="InterPro" id="IPR032710">
    <property type="entry name" value="NTF2-like_dom_sf"/>
</dbReference>
<feature type="region of interest" description="Disordered" evidence="1">
    <location>
        <begin position="291"/>
        <end position="315"/>
    </location>
</feature>
<evidence type="ECO:0000313" key="3">
    <source>
        <dbReference type="EMBL" id="MBO2010021.1"/>
    </source>
</evidence>
<reference evidence="3 4" key="1">
    <citation type="submission" date="2021-03" db="EMBL/GenBank/DDBJ databases">
        <authorList>
            <person name="Kim M.K."/>
        </authorList>
    </citation>
    <scope>NUCLEOTIDE SEQUENCE [LARGE SCALE GENOMIC DNA]</scope>
    <source>
        <strain evidence="3 4">BT442</strain>
    </source>
</reference>
<feature type="signal peptide" evidence="2">
    <location>
        <begin position="1"/>
        <end position="21"/>
    </location>
</feature>